<accession>A0AAD6Y3U1</accession>
<proteinExistence type="predicted"/>
<keyword evidence="1" id="KW-0472">Membrane</keyword>
<dbReference type="Proteomes" id="UP001219525">
    <property type="component" value="Unassembled WGS sequence"/>
</dbReference>
<feature type="domain" description="DUF6534" evidence="2">
    <location>
        <begin position="185"/>
        <end position="270"/>
    </location>
</feature>
<organism evidence="3 4">
    <name type="scientific">Mycena pura</name>
    <dbReference type="NCBI Taxonomy" id="153505"/>
    <lineage>
        <taxon>Eukaryota</taxon>
        <taxon>Fungi</taxon>
        <taxon>Dikarya</taxon>
        <taxon>Basidiomycota</taxon>
        <taxon>Agaricomycotina</taxon>
        <taxon>Agaricomycetes</taxon>
        <taxon>Agaricomycetidae</taxon>
        <taxon>Agaricales</taxon>
        <taxon>Marasmiineae</taxon>
        <taxon>Mycenaceae</taxon>
        <taxon>Mycena</taxon>
    </lineage>
</organism>
<dbReference type="PANTHER" id="PTHR40465:SF1">
    <property type="entry name" value="DUF6534 DOMAIN-CONTAINING PROTEIN"/>
    <property type="match status" value="1"/>
</dbReference>
<comment type="caution">
    <text evidence="3">The sequence shown here is derived from an EMBL/GenBank/DDBJ whole genome shotgun (WGS) entry which is preliminary data.</text>
</comment>
<sequence>MSFAWPSVPLPLASVPCRTQLAVVYMPDMRVDETIGGNTYLTGVIMSQFITYWTCKCHDPRWTKSLVAVLFLINAAQAGAVVYMTWFYCVMNFNNPDVVAIVPWPYAVNGFTTAILALVNQTFQSWRIYVFTENKVLVGILFIAALTAFAMGAAASVQSLLLRNLELRKLVPLQPVVEGNLSLQCALDAIIAVILSVNFMKSKTSFATTDAVLNRLIRTVVQSGAFTAVFALGAMFSLHFYPSTSLFGLFGIPIGRIYTHTMMDHLNTREQLRDLLLSGGLPVSVSNDWTTPAGADGGTAAPNPPSVEG</sequence>
<feature type="transmembrane region" description="Helical" evidence="1">
    <location>
        <begin position="140"/>
        <end position="161"/>
    </location>
</feature>
<evidence type="ECO:0000256" key="1">
    <source>
        <dbReference type="SAM" id="Phobius"/>
    </source>
</evidence>
<dbReference type="Pfam" id="PF20152">
    <property type="entry name" value="DUF6534"/>
    <property type="match status" value="1"/>
</dbReference>
<feature type="transmembrane region" description="Helical" evidence="1">
    <location>
        <begin position="66"/>
        <end position="86"/>
    </location>
</feature>
<dbReference type="EMBL" id="JARJCW010000076">
    <property type="protein sequence ID" value="KAJ7197842.1"/>
    <property type="molecule type" value="Genomic_DNA"/>
</dbReference>
<feature type="transmembrane region" description="Helical" evidence="1">
    <location>
        <begin position="181"/>
        <end position="200"/>
    </location>
</feature>
<reference evidence="3" key="1">
    <citation type="submission" date="2023-03" db="EMBL/GenBank/DDBJ databases">
        <title>Massive genome expansion in bonnet fungi (Mycena s.s.) driven by repeated elements and novel gene families across ecological guilds.</title>
        <authorList>
            <consortium name="Lawrence Berkeley National Laboratory"/>
            <person name="Harder C.B."/>
            <person name="Miyauchi S."/>
            <person name="Viragh M."/>
            <person name="Kuo A."/>
            <person name="Thoen E."/>
            <person name="Andreopoulos B."/>
            <person name="Lu D."/>
            <person name="Skrede I."/>
            <person name="Drula E."/>
            <person name="Henrissat B."/>
            <person name="Morin E."/>
            <person name="Kohler A."/>
            <person name="Barry K."/>
            <person name="LaButti K."/>
            <person name="Morin E."/>
            <person name="Salamov A."/>
            <person name="Lipzen A."/>
            <person name="Mereny Z."/>
            <person name="Hegedus B."/>
            <person name="Baldrian P."/>
            <person name="Stursova M."/>
            <person name="Weitz H."/>
            <person name="Taylor A."/>
            <person name="Grigoriev I.V."/>
            <person name="Nagy L.G."/>
            <person name="Martin F."/>
            <person name="Kauserud H."/>
        </authorList>
    </citation>
    <scope>NUCLEOTIDE SEQUENCE</scope>
    <source>
        <strain evidence="3">9144</strain>
    </source>
</reference>
<keyword evidence="4" id="KW-1185">Reference proteome</keyword>
<keyword evidence="1" id="KW-0812">Transmembrane</keyword>
<feature type="transmembrane region" description="Helical" evidence="1">
    <location>
        <begin position="212"/>
        <end position="234"/>
    </location>
</feature>
<evidence type="ECO:0000259" key="2">
    <source>
        <dbReference type="Pfam" id="PF20152"/>
    </source>
</evidence>
<feature type="transmembrane region" description="Helical" evidence="1">
    <location>
        <begin position="35"/>
        <end position="54"/>
    </location>
</feature>
<gene>
    <name evidence="3" type="ORF">GGX14DRAFT_700235</name>
</gene>
<keyword evidence="1" id="KW-1133">Transmembrane helix</keyword>
<feature type="transmembrane region" description="Helical" evidence="1">
    <location>
        <begin position="98"/>
        <end position="119"/>
    </location>
</feature>
<evidence type="ECO:0000313" key="3">
    <source>
        <dbReference type="EMBL" id="KAJ7197842.1"/>
    </source>
</evidence>
<protein>
    <recommendedName>
        <fullName evidence="2">DUF6534 domain-containing protein</fullName>
    </recommendedName>
</protein>
<dbReference type="InterPro" id="IPR045339">
    <property type="entry name" value="DUF6534"/>
</dbReference>
<dbReference type="AlphaFoldDB" id="A0AAD6Y3U1"/>
<name>A0AAD6Y3U1_9AGAR</name>
<evidence type="ECO:0000313" key="4">
    <source>
        <dbReference type="Proteomes" id="UP001219525"/>
    </source>
</evidence>
<dbReference type="PANTHER" id="PTHR40465">
    <property type="entry name" value="CHROMOSOME 1, WHOLE GENOME SHOTGUN SEQUENCE"/>
    <property type="match status" value="1"/>
</dbReference>